<evidence type="ECO:0000313" key="8">
    <source>
        <dbReference type="Proteomes" id="UP000048948"/>
    </source>
</evidence>
<evidence type="ECO:0000313" key="3">
    <source>
        <dbReference type="EMBL" id="CKT12952.1"/>
    </source>
</evidence>
<dbReference type="AlphaFoldDB" id="A0A0T9F4K5"/>
<dbReference type="EMBL" id="CQQC01000804">
    <property type="protein sequence ID" value="CNV42408.1"/>
    <property type="molecule type" value="Genomic_DNA"/>
</dbReference>
<evidence type="ECO:0000313" key="7">
    <source>
        <dbReference type="Proteomes" id="UP000046947"/>
    </source>
</evidence>
<dbReference type="Proteomes" id="UP000048948">
    <property type="component" value="Unassembled WGS sequence"/>
</dbReference>
<evidence type="ECO:0000313" key="5">
    <source>
        <dbReference type="Proteomes" id="UP000039217"/>
    </source>
</evidence>
<dbReference type="Proteomes" id="UP000039217">
    <property type="component" value="Unassembled WGS sequence"/>
</dbReference>
<evidence type="ECO:0000313" key="1">
    <source>
        <dbReference type="EMBL" id="CFE77233.1"/>
    </source>
</evidence>
<sequence>MGADAAALAALTVEPMLAKSIAAAVKNSGAAITNDI</sequence>
<dbReference type="EMBL" id="CFOH01001036">
    <property type="protein sequence ID" value="CFE77233.1"/>
    <property type="molecule type" value="Genomic_DNA"/>
</dbReference>
<gene>
    <name evidence="2" type="ORF">ERS007657_03640</name>
    <name evidence="4" type="ORF">ERS007661_02343</name>
    <name evidence="1" type="ORF">ERS007688_04027</name>
    <name evidence="3" type="ORF">ERS027646_03028</name>
</gene>
<evidence type="ECO:0000313" key="6">
    <source>
        <dbReference type="Proteomes" id="UP000046680"/>
    </source>
</evidence>
<organism evidence="2 6">
    <name type="scientific">Mycobacterium tuberculosis</name>
    <dbReference type="NCBI Taxonomy" id="1773"/>
    <lineage>
        <taxon>Bacteria</taxon>
        <taxon>Bacillati</taxon>
        <taxon>Actinomycetota</taxon>
        <taxon>Actinomycetes</taxon>
        <taxon>Mycobacteriales</taxon>
        <taxon>Mycobacteriaceae</taxon>
        <taxon>Mycobacterium</taxon>
        <taxon>Mycobacterium tuberculosis complex</taxon>
    </lineage>
</organism>
<dbReference type="Proteomes" id="UP000046680">
    <property type="component" value="Unassembled WGS sequence"/>
</dbReference>
<evidence type="ECO:0000313" key="2">
    <source>
        <dbReference type="EMBL" id="CFS02667.1"/>
    </source>
</evidence>
<proteinExistence type="predicted"/>
<protein>
    <submittedName>
        <fullName evidence="2">Uncharacterized protein</fullName>
    </submittedName>
</protein>
<dbReference type="EMBL" id="CGCX01001867">
    <property type="protein sequence ID" value="CFS02667.1"/>
    <property type="molecule type" value="Genomic_DNA"/>
</dbReference>
<dbReference type="Proteomes" id="UP000046947">
    <property type="component" value="Unassembled WGS sequence"/>
</dbReference>
<reference evidence="5 6" key="1">
    <citation type="submission" date="2015-03" db="EMBL/GenBank/DDBJ databases">
        <authorList>
            <consortium name="Pathogen Informatics"/>
        </authorList>
    </citation>
    <scope>NUCLEOTIDE SEQUENCE [LARGE SCALE GENOMIC DNA]</scope>
    <source>
        <strain evidence="3 8">Bir 172</strain>
        <strain evidence="2 6">C09601061</strain>
        <strain evidence="4 5">D00501624</strain>
        <strain evidence="1 7">H09601792</strain>
    </source>
</reference>
<accession>A0A0T9F4K5</accession>
<dbReference type="EMBL" id="CNGE01000641">
    <property type="protein sequence ID" value="CKT12952.1"/>
    <property type="molecule type" value="Genomic_DNA"/>
</dbReference>
<name>A0A0T9F4K5_MYCTX</name>
<evidence type="ECO:0000313" key="4">
    <source>
        <dbReference type="EMBL" id="CNV42408.1"/>
    </source>
</evidence>